<feature type="compositionally biased region" description="Polar residues" evidence="12">
    <location>
        <begin position="1753"/>
        <end position="1762"/>
    </location>
</feature>
<evidence type="ECO:0000256" key="10">
    <source>
        <dbReference type="ARBA" id="ARBA00023242"/>
    </source>
</evidence>
<feature type="compositionally biased region" description="Basic and acidic residues" evidence="12">
    <location>
        <begin position="537"/>
        <end position="548"/>
    </location>
</feature>
<evidence type="ECO:0000259" key="13">
    <source>
        <dbReference type="PROSITE" id="PS50157"/>
    </source>
</evidence>
<dbReference type="GO" id="GO:0000978">
    <property type="term" value="F:RNA polymerase II cis-regulatory region sequence-specific DNA binding"/>
    <property type="evidence" value="ECO:0007669"/>
    <property type="project" value="TreeGrafter"/>
</dbReference>
<keyword evidence="15" id="KW-1185">Reference proteome</keyword>
<dbReference type="PROSITE" id="PS50157">
    <property type="entry name" value="ZINC_FINGER_C2H2_2"/>
    <property type="match status" value="4"/>
</dbReference>
<dbReference type="Pfam" id="PF00096">
    <property type="entry name" value="zf-C2H2"/>
    <property type="match status" value="1"/>
</dbReference>
<comment type="subcellular location">
    <subcellularLocation>
        <location evidence="1">Nucleus</location>
    </subcellularLocation>
</comment>
<evidence type="ECO:0000256" key="1">
    <source>
        <dbReference type="ARBA" id="ARBA00004123"/>
    </source>
</evidence>
<feature type="compositionally biased region" description="Low complexity" evidence="12">
    <location>
        <begin position="965"/>
        <end position="981"/>
    </location>
</feature>
<keyword evidence="3" id="KW-0479">Metal-binding</keyword>
<dbReference type="InterPro" id="IPR036236">
    <property type="entry name" value="Znf_C2H2_sf"/>
</dbReference>
<evidence type="ECO:0000256" key="4">
    <source>
        <dbReference type="ARBA" id="ARBA00022737"/>
    </source>
</evidence>
<feature type="compositionally biased region" description="Polar residues" evidence="12">
    <location>
        <begin position="718"/>
        <end position="743"/>
    </location>
</feature>
<dbReference type="InterPro" id="IPR056436">
    <property type="entry name" value="Znf-C2H2_ZIC1-5/GLI1-3-like"/>
</dbReference>
<evidence type="ECO:0000313" key="14">
    <source>
        <dbReference type="EMBL" id="GIY13622.1"/>
    </source>
</evidence>
<keyword evidence="10" id="KW-0539">Nucleus</keyword>
<feature type="compositionally biased region" description="Basic and acidic residues" evidence="12">
    <location>
        <begin position="752"/>
        <end position="766"/>
    </location>
</feature>
<dbReference type="GO" id="GO:0140297">
    <property type="term" value="F:DNA-binding transcription factor binding"/>
    <property type="evidence" value="ECO:0007669"/>
    <property type="project" value="UniProtKB-ARBA"/>
</dbReference>
<dbReference type="GO" id="GO:0008270">
    <property type="term" value="F:zinc ion binding"/>
    <property type="evidence" value="ECO:0007669"/>
    <property type="project" value="UniProtKB-KW"/>
</dbReference>
<feature type="domain" description="C2H2-type" evidence="13">
    <location>
        <begin position="456"/>
        <end position="486"/>
    </location>
</feature>
<dbReference type="PANTHER" id="PTHR45718:SF4">
    <property type="entry name" value="TRANSCRIPTIONAL ACTIVATOR CUBITUS INTERRUPTUS"/>
    <property type="match status" value="1"/>
</dbReference>
<reference evidence="14 15" key="1">
    <citation type="submission" date="2021-06" db="EMBL/GenBank/DDBJ databases">
        <title>Caerostris darwini draft genome.</title>
        <authorList>
            <person name="Kono N."/>
            <person name="Arakawa K."/>
        </authorList>
    </citation>
    <scope>NUCLEOTIDE SEQUENCE [LARGE SCALE GENOMIC DNA]</scope>
</reference>
<feature type="compositionally biased region" description="Acidic residues" evidence="12">
    <location>
        <begin position="767"/>
        <end position="781"/>
    </location>
</feature>
<feature type="region of interest" description="Disordered" evidence="12">
    <location>
        <begin position="1324"/>
        <end position="1351"/>
    </location>
</feature>
<feature type="compositionally biased region" description="Low complexity" evidence="12">
    <location>
        <begin position="1063"/>
        <end position="1176"/>
    </location>
</feature>
<dbReference type="InterPro" id="IPR043359">
    <property type="entry name" value="GLI-like"/>
</dbReference>
<dbReference type="FunFam" id="3.30.160.60:FF:000019">
    <property type="entry name" value="GLI family zinc finger 3"/>
    <property type="match status" value="1"/>
</dbReference>
<evidence type="ECO:0000256" key="5">
    <source>
        <dbReference type="ARBA" id="ARBA00022771"/>
    </source>
</evidence>
<feature type="domain" description="C2H2-type" evidence="13">
    <location>
        <begin position="395"/>
        <end position="424"/>
    </location>
</feature>
<feature type="region of interest" description="Disordered" evidence="12">
    <location>
        <begin position="1458"/>
        <end position="1505"/>
    </location>
</feature>
<feature type="domain" description="C2H2-type" evidence="13">
    <location>
        <begin position="425"/>
        <end position="455"/>
    </location>
</feature>
<evidence type="ECO:0000256" key="6">
    <source>
        <dbReference type="ARBA" id="ARBA00022833"/>
    </source>
</evidence>
<evidence type="ECO:0000313" key="15">
    <source>
        <dbReference type="Proteomes" id="UP001054837"/>
    </source>
</evidence>
<keyword evidence="7" id="KW-0805">Transcription regulation</keyword>
<dbReference type="SMART" id="SM00355">
    <property type="entry name" value="ZnF_C2H2"/>
    <property type="match status" value="5"/>
</dbReference>
<feature type="domain" description="C2H2-type" evidence="13">
    <location>
        <begin position="367"/>
        <end position="394"/>
    </location>
</feature>
<organism evidence="14 15">
    <name type="scientific">Caerostris darwini</name>
    <dbReference type="NCBI Taxonomy" id="1538125"/>
    <lineage>
        <taxon>Eukaryota</taxon>
        <taxon>Metazoa</taxon>
        <taxon>Ecdysozoa</taxon>
        <taxon>Arthropoda</taxon>
        <taxon>Chelicerata</taxon>
        <taxon>Arachnida</taxon>
        <taxon>Araneae</taxon>
        <taxon>Araneomorphae</taxon>
        <taxon>Entelegynae</taxon>
        <taxon>Araneoidea</taxon>
        <taxon>Araneidae</taxon>
        <taxon>Caerostris</taxon>
    </lineage>
</organism>
<dbReference type="Pfam" id="PF23561">
    <property type="entry name" value="zf-C2H2_15"/>
    <property type="match status" value="1"/>
</dbReference>
<evidence type="ECO:0000256" key="8">
    <source>
        <dbReference type="ARBA" id="ARBA00023125"/>
    </source>
</evidence>
<dbReference type="GO" id="GO:0005634">
    <property type="term" value="C:nucleus"/>
    <property type="evidence" value="ECO:0007669"/>
    <property type="project" value="UniProtKB-SubCell"/>
</dbReference>
<keyword evidence="5 11" id="KW-0863">Zinc-finger</keyword>
<feature type="region of interest" description="Disordered" evidence="12">
    <location>
        <begin position="964"/>
        <end position="985"/>
    </location>
</feature>
<dbReference type="InterPro" id="IPR013087">
    <property type="entry name" value="Znf_C2H2_type"/>
</dbReference>
<feature type="compositionally biased region" description="Polar residues" evidence="12">
    <location>
        <begin position="504"/>
        <end position="529"/>
    </location>
</feature>
<feature type="compositionally biased region" description="Polar residues" evidence="12">
    <location>
        <begin position="674"/>
        <end position="685"/>
    </location>
</feature>
<evidence type="ECO:0000256" key="7">
    <source>
        <dbReference type="ARBA" id="ARBA00023015"/>
    </source>
</evidence>
<feature type="compositionally biased region" description="Polar residues" evidence="12">
    <location>
        <begin position="275"/>
        <end position="286"/>
    </location>
</feature>
<evidence type="ECO:0000256" key="3">
    <source>
        <dbReference type="ARBA" id="ARBA00022723"/>
    </source>
</evidence>
<dbReference type="FunFam" id="3.30.160.60:FF:000048">
    <property type="entry name" value="GLI family zinc finger 3"/>
    <property type="match status" value="1"/>
</dbReference>
<feature type="compositionally biased region" description="Polar residues" evidence="12">
    <location>
        <begin position="1035"/>
        <end position="1062"/>
    </location>
</feature>
<dbReference type="Proteomes" id="UP001054837">
    <property type="component" value="Unassembled WGS sequence"/>
</dbReference>
<feature type="region of interest" description="Disordered" evidence="12">
    <location>
        <begin position="674"/>
        <end position="697"/>
    </location>
</feature>
<dbReference type="GO" id="GO:0000981">
    <property type="term" value="F:DNA-binding transcription factor activity, RNA polymerase II-specific"/>
    <property type="evidence" value="ECO:0007669"/>
    <property type="project" value="TreeGrafter"/>
</dbReference>
<sequence length="1811" mass="198962">MAVNASGLPIQFPSAFAAVHGPIPVDQHTHEGRYLLQSRLHHLHHGTTGLPANNGNANISDMLAQRRVSMGSGHMESAMPMPFRISPYLDPLYGSLPQCPPTVPQLGAMENRGLPLHPEYLQHMAFGQRYMLGDCIPNLYQQGVHDASDGSRLTSPRPSRHGRKRALSASPYLSDSMDITSVIRFSPHSLAAMNMSGSRSGSSASGSYGHLSAASGLNALSPTMGVPPQPSHYHPYMMQGTPSMLVSAAYPHHQFMRTYNPLLAASKLESRPDSSGSACNVVSSTVDGEDSQGGNFKKDSKGMIRKVFHHEEEKEGVVDIKDEPDFIETNCHWFDCAKEFLVQEDLVKHISEDHIQSNRKQFVCRWKDCSREEKPFKAQYMLVVHMRRHTGEKPHKCTFEGCAKAYSRLENLKTHLRSHTGEKPYTCEYPGCTKAFSNASDRAKHQNRTHSSAKPYACRAPNCNKRYTDPSSLRKHVKNVHGAEFYANKKHKGDGTKDGQGDDNSPQSGGPNSMENSPTSENSNLTNPGSMSSTSMKSEDSPAGHMEESVDDSGPPISDNSITTTSRHVETDAVWDVAELLDESLDETFAPLAACALGDGESRGEVIPNTGSRLKRQFSARIKSARAWIPKLIGKANRNRRPMGGFISDTSSLSMQHHGNVTESTNVQRNAQNQGFTPQTCTAGGTQLPKAGSHNSLEGSTVSSYYCSMISAASSQHLNASTGSKNGTEGATSKPITASSSFDPISLGSSRRSSESLDLEEAREPEGAGEPEDAGQPEESTEPAGLPEPDSKQKLKQSAKSKTSNHNNFVSYLRNAHFKSLSMAASQCLSATGNLVVYPQHGVVPPENVQPIAQQQNCIQAALRGIISPLSSLSPTKDIKSQQHPNHNVALEELEEGKPIEQNKNLVLPDEMVNYLNEVAELGQRPDSVISDVTSVSQYVAPISKKPVNNQRVNQQKEPCINHVSQNHTNSSQNKTSSSQNWPACSPCCQKPDHPSWEANNCSNNQKLGEICQNTSSCHSNTSYNAVQSHPYNVNRNQPFISNQNQPHISNQNIPFNASHNIPFNTNQNTQFNPNQNNPLNPNQNTPFNPNQNTPFNPNQNQPFNPNQNQPFNPNQNQPFNPNQNQHFNPNQNQPFNPNQNQPFNPNQNQPFNPNQNQPFNPNQNQPFNSNQNQPFSSVNNQYQPFSSNQNHPHSLNQGQVYQNHAHNSNQNQPYKPNQGPCYNPNQNQVLNSNTSSSYSTQNSYNYQSSMHNTIQNNAVPSGTYNAAQSANYSVQTSCNTSSNALYNANYSHNNENNSTCSQGLKHEITPNHNNLPYRNQVANPNQGCNSNQVPQQQYLTPSSQISNPAISSNNSRVVPYLNQASNQILQNCHANMQHAQGHQQCNNVHKIGGTAPCANSYSYSNQYPANTEISQYSGQQLSSVPSQYPAVPLIRNQNMNTNHSYNVSSNQAYDSNQALAYNPGQDPTHNSNHSQCYPSGQNQAFNSNANQPYPTQNPYSNSQNETYNAMQNLNYNGAQNSAYVIPQTPYNSNQNASCISNQNYSYNNGHSATVYPQESNFAVPLNQSSAVGTYPNQAVSPTPTMLSCSASVISHQQCIMHKEGMVGPCMNQCSCNNQYPANTETRQQLSTVQPPHYSTIPPTQNQKSANGTVLLPSVHAQNPNNYMHDGQAQGSENLHRDCSNCKLGSVEACCGSCLNDGDERSSSVSVNPLSLQNCPRVDPKEIQCQNVSQSSLKGEALKRTLQYVEEQAIQSKQQPSPGCNRVTSSTGPHSPHTPSPLTQTSNMYVNDYRSEINKLIGETKYFHLSH</sequence>
<feature type="region of interest" description="Disordered" evidence="12">
    <location>
        <begin position="484"/>
        <end position="565"/>
    </location>
</feature>
<dbReference type="GO" id="GO:0000122">
    <property type="term" value="P:negative regulation of transcription by RNA polymerase II"/>
    <property type="evidence" value="ECO:0007669"/>
    <property type="project" value="UniProtKB-ARBA"/>
</dbReference>
<name>A0AAV4QZR9_9ARAC</name>
<keyword evidence="6" id="KW-0862">Zinc</keyword>
<accession>A0AAV4QZR9</accession>
<evidence type="ECO:0000256" key="9">
    <source>
        <dbReference type="ARBA" id="ARBA00023163"/>
    </source>
</evidence>
<evidence type="ECO:0000256" key="12">
    <source>
        <dbReference type="SAM" id="MobiDB-lite"/>
    </source>
</evidence>
<dbReference type="PROSITE" id="PS00028">
    <property type="entry name" value="ZINC_FINGER_C2H2_1"/>
    <property type="match status" value="4"/>
</dbReference>
<dbReference type="Gene3D" id="3.30.160.60">
    <property type="entry name" value="Classic Zinc Finger"/>
    <property type="match status" value="5"/>
</dbReference>
<evidence type="ECO:0000256" key="11">
    <source>
        <dbReference type="PROSITE-ProRule" id="PRU00042"/>
    </source>
</evidence>
<feature type="compositionally biased region" description="Polar residues" evidence="12">
    <location>
        <begin position="1177"/>
        <end position="1216"/>
    </location>
</feature>
<feature type="region of interest" description="Disordered" evidence="12">
    <location>
        <begin position="1753"/>
        <end position="1787"/>
    </location>
</feature>
<feature type="region of interest" description="Disordered" evidence="12">
    <location>
        <begin position="275"/>
        <end position="298"/>
    </location>
</feature>
<evidence type="ECO:0000256" key="2">
    <source>
        <dbReference type="ARBA" id="ARBA00010831"/>
    </source>
</evidence>
<keyword evidence="9" id="KW-0804">Transcription</keyword>
<dbReference type="FunFam" id="3.30.160.60:FF:000031">
    <property type="entry name" value="GLI family zinc finger 3"/>
    <property type="match status" value="1"/>
</dbReference>
<keyword evidence="8" id="KW-0238">DNA-binding</keyword>
<comment type="caution">
    <text evidence="14">The sequence shown here is derived from an EMBL/GenBank/DDBJ whole genome shotgun (WGS) entry which is preliminary data.</text>
</comment>
<proteinExistence type="inferred from homology"/>
<dbReference type="PANTHER" id="PTHR45718">
    <property type="entry name" value="TRANSCRIPTIONAL ACTIVATOR CUBITUS INTERRUPTUS"/>
    <property type="match status" value="1"/>
</dbReference>
<dbReference type="SUPFAM" id="SSF57667">
    <property type="entry name" value="beta-beta-alpha zinc fingers"/>
    <property type="match status" value="3"/>
</dbReference>
<dbReference type="EMBL" id="BPLQ01005263">
    <property type="protein sequence ID" value="GIY13622.1"/>
    <property type="molecule type" value="Genomic_DNA"/>
</dbReference>
<dbReference type="FunFam" id="3.30.160.60:FF:000036">
    <property type="entry name" value="GLI family zinc finger 3"/>
    <property type="match status" value="1"/>
</dbReference>
<comment type="similarity">
    <text evidence="2">Belongs to the GLI C2H2-type zinc-finger protein family.</text>
</comment>
<feature type="region of interest" description="Disordered" evidence="12">
    <location>
        <begin position="718"/>
        <end position="806"/>
    </location>
</feature>
<feature type="region of interest" description="Disordered" evidence="12">
    <location>
        <begin position="145"/>
        <end position="169"/>
    </location>
</feature>
<feature type="compositionally biased region" description="Low complexity" evidence="12">
    <location>
        <begin position="1768"/>
        <end position="1786"/>
    </location>
</feature>
<protein>
    <submittedName>
        <fullName evidence="14">Transcriptional activator GLI3</fullName>
    </submittedName>
</protein>
<gene>
    <name evidence="14" type="primary">GLI3</name>
    <name evidence="14" type="ORF">CDAR_567481</name>
</gene>
<keyword evidence="4" id="KW-0677">Repeat</keyword>
<feature type="region of interest" description="Disordered" evidence="12">
    <location>
        <begin position="1035"/>
        <end position="1245"/>
    </location>
</feature>
<feature type="compositionally biased region" description="Low complexity" evidence="12">
    <location>
        <begin position="1232"/>
        <end position="1245"/>
    </location>
</feature>